<keyword evidence="8" id="KW-1133">Transmembrane helix</keyword>
<dbReference type="InterPro" id="IPR003661">
    <property type="entry name" value="HisK_dim/P_dom"/>
</dbReference>
<dbReference type="RefSeq" id="WP_330484442.1">
    <property type="nucleotide sequence ID" value="NZ_JAZBJZ010000061.1"/>
</dbReference>
<reference evidence="10" key="1">
    <citation type="submission" date="2024-01" db="EMBL/GenBank/DDBJ databases">
        <title>Bank of Algae and Cyanobacteria of the Azores (BACA) strain genomes.</title>
        <authorList>
            <person name="Luz R."/>
            <person name="Cordeiro R."/>
            <person name="Fonseca A."/>
            <person name="Goncalves V."/>
        </authorList>
    </citation>
    <scope>NUCLEOTIDE SEQUENCE</scope>
    <source>
        <strain evidence="10">BACA0141</strain>
    </source>
</reference>
<accession>A0AAW9Q5U5</accession>
<evidence type="ECO:0000313" key="10">
    <source>
        <dbReference type="EMBL" id="MEE3718011.1"/>
    </source>
</evidence>
<dbReference type="GO" id="GO:0000156">
    <property type="term" value="F:phosphorelay response regulator activity"/>
    <property type="evidence" value="ECO:0007669"/>
    <property type="project" value="TreeGrafter"/>
</dbReference>
<dbReference type="SMART" id="SM00387">
    <property type="entry name" value="HATPase_c"/>
    <property type="match status" value="1"/>
</dbReference>
<protein>
    <recommendedName>
        <fullName evidence="2">histidine kinase</fullName>
        <ecNumber evidence="2">2.7.13.3</ecNumber>
    </recommendedName>
</protein>
<dbReference type="Proteomes" id="UP001333818">
    <property type="component" value="Unassembled WGS sequence"/>
</dbReference>
<evidence type="ECO:0000259" key="9">
    <source>
        <dbReference type="PROSITE" id="PS50109"/>
    </source>
</evidence>
<comment type="catalytic activity">
    <reaction evidence="1">
        <text>ATP + protein L-histidine = ADP + protein N-phospho-L-histidine.</text>
        <dbReference type="EC" id="2.7.13.3"/>
    </reaction>
</comment>
<dbReference type="SUPFAM" id="SSF55874">
    <property type="entry name" value="ATPase domain of HSP90 chaperone/DNA topoisomerase II/histidine kinase"/>
    <property type="match status" value="1"/>
</dbReference>
<keyword evidence="10" id="KW-0547">Nucleotide-binding</keyword>
<dbReference type="Pfam" id="PF00512">
    <property type="entry name" value="HisKA"/>
    <property type="match status" value="1"/>
</dbReference>
<dbReference type="GO" id="GO:0007234">
    <property type="term" value="P:osmosensory signaling via phosphorelay pathway"/>
    <property type="evidence" value="ECO:0007669"/>
    <property type="project" value="TreeGrafter"/>
</dbReference>
<evidence type="ECO:0000313" key="11">
    <source>
        <dbReference type="Proteomes" id="UP001333818"/>
    </source>
</evidence>
<evidence type="ECO:0000256" key="2">
    <source>
        <dbReference type="ARBA" id="ARBA00012438"/>
    </source>
</evidence>
<feature type="domain" description="Histidine kinase" evidence="9">
    <location>
        <begin position="80"/>
        <end position="300"/>
    </location>
</feature>
<evidence type="ECO:0000256" key="4">
    <source>
        <dbReference type="ARBA" id="ARBA00022679"/>
    </source>
</evidence>
<dbReference type="PROSITE" id="PS50109">
    <property type="entry name" value="HIS_KIN"/>
    <property type="match status" value="1"/>
</dbReference>
<keyword evidence="7" id="KW-0175">Coiled coil</keyword>
<keyword evidence="4" id="KW-0808">Transferase</keyword>
<evidence type="ECO:0000256" key="7">
    <source>
        <dbReference type="SAM" id="Coils"/>
    </source>
</evidence>
<dbReference type="InterPro" id="IPR036890">
    <property type="entry name" value="HATPase_C_sf"/>
</dbReference>
<dbReference type="EC" id="2.7.13.3" evidence="2"/>
<name>A0AAW9Q5U5_9CYAN</name>
<gene>
    <name evidence="10" type="ORF">V2H45_14820</name>
</gene>
<feature type="transmembrane region" description="Helical" evidence="8">
    <location>
        <begin position="6"/>
        <end position="30"/>
    </location>
</feature>
<dbReference type="Pfam" id="PF02518">
    <property type="entry name" value="HATPase_c"/>
    <property type="match status" value="1"/>
</dbReference>
<dbReference type="CDD" id="cd00082">
    <property type="entry name" value="HisKA"/>
    <property type="match status" value="1"/>
</dbReference>
<dbReference type="PANTHER" id="PTHR42878:SF15">
    <property type="entry name" value="BACTERIOPHYTOCHROME"/>
    <property type="match status" value="1"/>
</dbReference>
<evidence type="ECO:0000256" key="3">
    <source>
        <dbReference type="ARBA" id="ARBA00022553"/>
    </source>
</evidence>
<keyword evidence="11" id="KW-1185">Reference proteome</keyword>
<dbReference type="InterPro" id="IPR005467">
    <property type="entry name" value="His_kinase_dom"/>
</dbReference>
<dbReference type="SUPFAM" id="SSF47384">
    <property type="entry name" value="Homodimeric domain of signal transducing histidine kinase"/>
    <property type="match status" value="1"/>
</dbReference>
<dbReference type="SMART" id="SM00388">
    <property type="entry name" value="HisKA"/>
    <property type="match status" value="1"/>
</dbReference>
<keyword evidence="10" id="KW-0067">ATP-binding</keyword>
<dbReference type="Gene3D" id="3.30.565.10">
    <property type="entry name" value="Histidine kinase-like ATPase, C-terminal domain"/>
    <property type="match status" value="1"/>
</dbReference>
<organism evidence="10 11">
    <name type="scientific">Tumidithrix elongata BACA0141</name>
    <dbReference type="NCBI Taxonomy" id="2716417"/>
    <lineage>
        <taxon>Bacteria</taxon>
        <taxon>Bacillati</taxon>
        <taxon>Cyanobacteriota</taxon>
        <taxon>Cyanophyceae</taxon>
        <taxon>Pseudanabaenales</taxon>
        <taxon>Pseudanabaenaceae</taxon>
        <taxon>Tumidithrix</taxon>
        <taxon>Tumidithrix elongata</taxon>
    </lineage>
</organism>
<keyword evidence="8" id="KW-0472">Membrane</keyword>
<dbReference type="PRINTS" id="PR00344">
    <property type="entry name" value="BCTRLSENSOR"/>
</dbReference>
<keyword evidence="8" id="KW-0812">Transmembrane</keyword>
<dbReference type="AlphaFoldDB" id="A0AAW9Q5U5"/>
<keyword evidence="3" id="KW-0597">Phosphoprotein</keyword>
<evidence type="ECO:0000256" key="1">
    <source>
        <dbReference type="ARBA" id="ARBA00000085"/>
    </source>
</evidence>
<sequence>MNASFVAYFVAIAGTFLVSSGLFAIWAVFLHRRTQNRIRQLEEANLEYQRQLNRELEQRVALRTAELEAVNRELDAFSYSVSHDLSAPLRHIQGFITALKQKLEDTAAIEEPKVAHYLDVIQKSSEKMGELIDRLLMLSQWNRHPIHFNPVDLRQLVDLAIALIEIPHTKSAQNSVQNVEFTIGELPTIQGDRVLLQQVFCNLIDNAVKFSRDRYPAKIEVGMLPDRTVFIRDNGVGFEMQYADRLFGAFQRLHSEQAFEGTGIGLALVHRIITRHQGKIWAESEPDRGACFYLQFNSQDSF</sequence>
<dbReference type="InterPro" id="IPR003594">
    <property type="entry name" value="HATPase_dom"/>
</dbReference>
<keyword evidence="5" id="KW-0418">Kinase</keyword>
<keyword evidence="6" id="KW-0902">Two-component regulatory system</keyword>
<feature type="coiled-coil region" evidence="7">
    <location>
        <begin position="31"/>
        <end position="73"/>
    </location>
</feature>
<dbReference type="GO" id="GO:0000155">
    <property type="term" value="F:phosphorelay sensor kinase activity"/>
    <property type="evidence" value="ECO:0007669"/>
    <property type="project" value="InterPro"/>
</dbReference>
<proteinExistence type="predicted"/>
<dbReference type="GO" id="GO:0005524">
    <property type="term" value="F:ATP binding"/>
    <property type="evidence" value="ECO:0007669"/>
    <property type="project" value="UniProtKB-KW"/>
</dbReference>
<dbReference type="Gene3D" id="1.10.287.130">
    <property type="match status" value="1"/>
</dbReference>
<comment type="caution">
    <text evidence="10">The sequence shown here is derived from an EMBL/GenBank/DDBJ whole genome shotgun (WGS) entry which is preliminary data.</text>
</comment>
<dbReference type="InterPro" id="IPR004358">
    <property type="entry name" value="Sig_transdc_His_kin-like_C"/>
</dbReference>
<dbReference type="EMBL" id="JAZBJZ010000061">
    <property type="protein sequence ID" value="MEE3718011.1"/>
    <property type="molecule type" value="Genomic_DNA"/>
</dbReference>
<evidence type="ECO:0000256" key="8">
    <source>
        <dbReference type="SAM" id="Phobius"/>
    </source>
</evidence>
<dbReference type="GO" id="GO:0030295">
    <property type="term" value="F:protein kinase activator activity"/>
    <property type="evidence" value="ECO:0007669"/>
    <property type="project" value="TreeGrafter"/>
</dbReference>
<dbReference type="PANTHER" id="PTHR42878">
    <property type="entry name" value="TWO-COMPONENT HISTIDINE KINASE"/>
    <property type="match status" value="1"/>
</dbReference>
<dbReference type="InterPro" id="IPR036097">
    <property type="entry name" value="HisK_dim/P_sf"/>
</dbReference>
<evidence type="ECO:0000256" key="5">
    <source>
        <dbReference type="ARBA" id="ARBA00022777"/>
    </source>
</evidence>
<dbReference type="FunFam" id="3.30.565.10:FF:000006">
    <property type="entry name" value="Sensor histidine kinase WalK"/>
    <property type="match status" value="1"/>
</dbReference>
<dbReference type="InterPro" id="IPR050351">
    <property type="entry name" value="BphY/WalK/GraS-like"/>
</dbReference>
<evidence type="ECO:0000256" key="6">
    <source>
        <dbReference type="ARBA" id="ARBA00023012"/>
    </source>
</evidence>